<dbReference type="EMBL" id="BAAAYR010000002">
    <property type="protein sequence ID" value="GAA3565277.1"/>
    <property type="molecule type" value="Genomic_DNA"/>
</dbReference>
<feature type="transmembrane region" description="Helical" evidence="2">
    <location>
        <begin position="46"/>
        <end position="67"/>
    </location>
</feature>
<feature type="domain" description="Potassium channel" evidence="3">
    <location>
        <begin position="152"/>
        <end position="223"/>
    </location>
</feature>
<name>A0ABP6XFI0_9ACTN</name>
<dbReference type="SUPFAM" id="SSF81324">
    <property type="entry name" value="Voltage-gated potassium channels"/>
    <property type="match status" value="1"/>
</dbReference>
<dbReference type="Pfam" id="PF07885">
    <property type="entry name" value="Ion_trans_2"/>
    <property type="match status" value="1"/>
</dbReference>
<evidence type="ECO:0000313" key="5">
    <source>
        <dbReference type="Proteomes" id="UP001500767"/>
    </source>
</evidence>
<keyword evidence="5" id="KW-1185">Reference proteome</keyword>
<feature type="transmembrane region" description="Helical" evidence="2">
    <location>
        <begin position="99"/>
        <end position="121"/>
    </location>
</feature>
<sequence>MREVPPRTTVPHLFLQRELVRHPSAILLVTQLVGVLLYATNDAQAAGWRVTFEVFGALVLGLAIWAVRDQPGPTWLAVVLGVTASGLSIAAAVTGSGGLTLAGAVVHALFYFWAASSMLGYMLSDSDVTRDELWAVGATFTLVAWAFAYVFSGLQQVVPGSFTAAVDPDAPRTWLELLFLSFTNLSSTGLSDVVPVLPQARAVVMIEQLAGLAYVALFVSRVVGLTLNRKRMTHPEAGEQVRRETAGTDPRPGR</sequence>
<reference evidence="5" key="1">
    <citation type="journal article" date="2019" name="Int. J. Syst. Evol. Microbiol.">
        <title>The Global Catalogue of Microorganisms (GCM) 10K type strain sequencing project: providing services to taxonomists for standard genome sequencing and annotation.</title>
        <authorList>
            <consortium name="The Broad Institute Genomics Platform"/>
            <consortium name="The Broad Institute Genome Sequencing Center for Infectious Disease"/>
            <person name="Wu L."/>
            <person name="Ma J."/>
        </authorList>
    </citation>
    <scope>NUCLEOTIDE SEQUENCE [LARGE SCALE GENOMIC DNA]</scope>
    <source>
        <strain evidence="5">JCM 16540</strain>
    </source>
</reference>
<evidence type="ECO:0000313" key="4">
    <source>
        <dbReference type="EMBL" id="GAA3565277.1"/>
    </source>
</evidence>
<evidence type="ECO:0000256" key="2">
    <source>
        <dbReference type="SAM" id="Phobius"/>
    </source>
</evidence>
<keyword evidence="2" id="KW-0472">Membrane</keyword>
<keyword evidence="2" id="KW-0812">Transmembrane</keyword>
<feature type="transmembrane region" description="Helical" evidence="2">
    <location>
        <begin position="202"/>
        <end position="223"/>
    </location>
</feature>
<feature type="transmembrane region" description="Helical" evidence="2">
    <location>
        <begin position="133"/>
        <end position="152"/>
    </location>
</feature>
<dbReference type="Proteomes" id="UP001500767">
    <property type="component" value="Unassembled WGS sequence"/>
</dbReference>
<keyword evidence="2" id="KW-1133">Transmembrane helix</keyword>
<feature type="region of interest" description="Disordered" evidence="1">
    <location>
        <begin position="234"/>
        <end position="254"/>
    </location>
</feature>
<proteinExistence type="predicted"/>
<evidence type="ECO:0000259" key="3">
    <source>
        <dbReference type="Pfam" id="PF07885"/>
    </source>
</evidence>
<comment type="caution">
    <text evidence="4">The sequence shown here is derived from an EMBL/GenBank/DDBJ whole genome shotgun (WGS) entry which is preliminary data.</text>
</comment>
<accession>A0ABP6XFI0</accession>
<evidence type="ECO:0000256" key="1">
    <source>
        <dbReference type="SAM" id="MobiDB-lite"/>
    </source>
</evidence>
<organism evidence="4 5">
    <name type="scientific">Microlunatus spumicola</name>
    <dbReference type="NCBI Taxonomy" id="81499"/>
    <lineage>
        <taxon>Bacteria</taxon>
        <taxon>Bacillati</taxon>
        <taxon>Actinomycetota</taxon>
        <taxon>Actinomycetes</taxon>
        <taxon>Propionibacteriales</taxon>
        <taxon>Propionibacteriaceae</taxon>
        <taxon>Microlunatus</taxon>
    </lineage>
</organism>
<feature type="transmembrane region" description="Helical" evidence="2">
    <location>
        <begin position="74"/>
        <end position="93"/>
    </location>
</feature>
<dbReference type="RefSeq" id="WP_204910691.1">
    <property type="nucleotide sequence ID" value="NZ_BAAAYR010000002.1"/>
</dbReference>
<gene>
    <name evidence="4" type="ORF">GCM10022197_21320</name>
</gene>
<dbReference type="InterPro" id="IPR013099">
    <property type="entry name" value="K_chnl_dom"/>
</dbReference>
<dbReference type="Gene3D" id="1.10.287.70">
    <property type="match status" value="1"/>
</dbReference>
<feature type="transmembrane region" description="Helical" evidence="2">
    <location>
        <begin position="20"/>
        <end position="40"/>
    </location>
</feature>
<protein>
    <submittedName>
        <fullName evidence="4">Ion channel</fullName>
    </submittedName>
</protein>